<sequence length="250" mass="26519">MLLITGLGNPGSRYAANRHNVGFMAVDEIARAHRFGPWTKKFQAEIADGTIAGEKVLLMKPATFMNNSGQAVGEAARFYKLTPADVVVIHDELDLVPGKVRVKAGGGNGGHNGLKSIDAHLGKDYRRVRIGIGHPGVKDLVSPYVLSDFAKADQEWLAPLLDAIARHAEVLVKGEDGLFMNRIAVATSSEEPPSAKGSAVAPAMRETAQKAPAKGQSHVFQARAAAAKPKVPAKGPMADMLKKLFGGARD</sequence>
<keyword evidence="7" id="KW-0963">Cytoplasm</keyword>
<organism evidence="11 12">
    <name type="scientific">Consotaella salsifontis</name>
    <dbReference type="NCBI Taxonomy" id="1365950"/>
    <lineage>
        <taxon>Bacteria</taxon>
        <taxon>Pseudomonadati</taxon>
        <taxon>Pseudomonadota</taxon>
        <taxon>Alphaproteobacteria</taxon>
        <taxon>Hyphomicrobiales</taxon>
        <taxon>Aurantimonadaceae</taxon>
        <taxon>Consotaella</taxon>
    </lineage>
</organism>
<dbReference type="HAMAP" id="MF_00083">
    <property type="entry name" value="Pept_tRNA_hydro_bact"/>
    <property type="match status" value="1"/>
</dbReference>
<evidence type="ECO:0000256" key="5">
    <source>
        <dbReference type="ARBA" id="ARBA00038063"/>
    </source>
</evidence>
<dbReference type="GO" id="GO:0005737">
    <property type="term" value="C:cytoplasm"/>
    <property type="evidence" value="ECO:0007669"/>
    <property type="project" value="UniProtKB-SubCell"/>
</dbReference>
<dbReference type="NCBIfam" id="TIGR00447">
    <property type="entry name" value="pth"/>
    <property type="match status" value="1"/>
</dbReference>
<dbReference type="EC" id="3.1.1.29" evidence="1 7"/>
<dbReference type="GO" id="GO:0004045">
    <property type="term" value="F:peptidyl-tRNA hydrolase activity"/>
    <property type="evidence" value="ECO:0007669"/>
    <property type="project" value="UniProtKB-UniRule"/>
</dbReference>
<dbReference type="SUPFAM" id="SSF53178">
    <property type="entry name" value="Peptidyl-tRNA hydrolase-like"/>
    <property type="match status" value="1"/>
</dbReference>
<feature type="active site" description="Proton acceptor" evidence="7">
    <location>
        <position position="19"/>
    </location>
</feature>
<feature type="binding site" evidence="7">
    <location>
        <position position="112"/>
    </location>
    <ligand>
        <name>tRNA</name>
        <dbReference type="ChEBI" id="CHEBI:17843"/>
    </ligand>
</feature>
<comment type="subunit">
    <text evidence="7">Monomer.</text>
</comment>
<dbReference type="Pfam" id="PF01195">
    <property type="entry name" value="Pept_tRNA_hydro"/>
    <property type="match status" value="1"/>
</dbReference>
<evidence type="ECO:0000313" key="12">
    <source>
        <dbReference type="Proteomes" id="UP000190135"/>
    </source>
</evidence>
<dbReference type="PROSITE" id="PS01196">
    <property type="entry name" value="PEPT_TRNA_HYDROL_2"/>
    <property type="match status" value="1"/>
</dbReference>
<reference evidence="11 12" key="1">
    <citation type="submission" date="2017-02" db="EMBL/GenBank/DDBJ databases">
        <authorList>
            <person name="Peterson S.W."/>
        </authorList>
    </citation>
    <scope>NUCLEOTIDE SEQUENCE [LARGE SCALE GENOMIC DNA]</scope>
    <source>
        <strain evidence="11 12">USBA 369</strain>
    </source>
</reference>
<dbReference type="STRING" id="1365950.SAMN05428963_103239"/>
<feature type="region of interest" description="Disordered" evidence="10">
    <location>
        <begin position="190"/>
        <end position="216"/>
    </location>
</feature>
<dbReference type="Gene3D" id="3.40.50.1470">
    <property type="entry name" value="Peptidyl-tRNA hydrolase"/>
    <property type="match status" value="1"/>
</dbReference>
<name>A0A1T4NXA4_9HYPH</name>
<keyword evidence="4 7" id="KW-0694">RNA-binding</keyword>
<dbReference type="RefSeq" id="WP_078707346.1">
    <property type="nucleotide sequence ID" value="NZ_FUXL01000003.1"/>
</dbReference>
<dbReference type="GO" id="GO:0000049">
    <property type="term" value="F:tRNA binding"/>
    <property type="evidence" value="ECO:0007669"/>
    <property type="project" value="UniProtKB-UniRule"/>
</dbReference>
<dbReference type="InterPro" id="IPR036416">
    <property type="entry name" value="Pept_tRNA_hydro_sf"/>
</dbReference>
<dbReference type="CDD" id="cd00462">
    <property type="entry name" value="PTH"/>
    <property type="match status" value="1"/>
</dbReference>
<comment type="similarity">
    <text evidence="5 7 9">Belongs to the PTH family.</text>
</comment>
<evidence type="ECO:0000256" key="6">
    <source>
        <dbReference type="ARBA" id="ARBA00050038"/>
    </source>
</evidence>
<evidence type="ECO:0000256" key="8">
    <source>
        <dbReference type="RuleBase" id="RU000673"/>
    </source>
</evidence>
<evidence type="ECO:0000256" key="9">
    <source>
        <dbReference type="RuleBase" id="RU004320"/>
    </source>
</evidence>
<dbReference type="Proteomes" id="UP000190135">
    <property type="component" value="Unassembled WGS sequence"/>
</dbReference>
<comment type="catalytic activity">
    <reaction evidence="7 8">
        <text>an N-acyl-L-alpha-aminoacyl-tRNA + H2O = an N-acyl-L-amino acid + a tRNA + H(+)</text>
        <dbReference type="Rhea" id="RHEA:54448"/>
        <dbReference type="Rhea" id="RHEA-COMP:10123"/>
        <dbReference type="Rhea" id="RHEA-COMP:13883"/>
        <dbReference type="ChEBI" id="CHEBI:15377"/>
        <dbReference type="ChEBI" id="CHEBI:15378"/>
        <dbReference type="ChEBI" id="CHEBI:59874"/>
        <dbReference type="ChEBI" id="CHEBI:78442"/>
        <dbReference type="ChEBI" id="CHEBI:138191"/>
        <dbReference type="EC" id="3.1.1.29"/>
    </reaction>
</comment>
<dbReference type="InterPro" id="IPR018171">
    <property type="entry name" value="Pept_tRNA_hydro_CS"/>
</dbReference>
<comment type="subcellular location">
    <subcellularLocation>
        <location evidence="7">Cytoplasm</location>
    </subcellularLocation>
</comment>
<keyword evidence="12" id="KW-1185">Reference proteome</keyword>
<dbReference type="PANTHER" id="PTHR17224">
    <property type="entry name" value="PEPTIDYL-TRNA HYDROLASE"/>
    <property type="match status" value="1"/>
</dbReference>
<feature type="binding site" evidence="7">
    <location>
        <position position="66"/>
    </location>
    <ligand>
        <name>tRNA</name>
        <dbReference type="ChEBI" id="CHEBI:17843"/>
    </ligand>
</feature>
<evidence type="ECO:0000256" key="10">
    <source>
        <dbReference type="SAM" id="MobiDB-lite"/>
    </source>
</evidence>
<gene>
    <name evidence="7" type="primary">pth</name>
    <name evidence="11" type="ORF">SAMN05428963_103239</name>
</gene>
<evidence type="ECO:0000256" key="7">
    <source>
        <dbReference type="HAMAP-Rule" id="MF_00083"/>
    </source>
</evidence>
<comment type="function">
    <text evidence="7">Hydrolyzes ribosome-free peptidyl-tRNAs (with 1 or more amino acids incorporated), which drop off the ribosome during protein synthesis, or as a result of ribosome stalling.</text>
</comment>
<feature type="binding site" evidence="7">
    <location>
        <position position="14"/>
    </location>
    <ligand>
        <name>tRNA</name>
        <dbReference type="ChEBI" id="CHEBI:17843"/>
    </ligand>
</feature>
<dbReference type="GO" id="GO:0072344">
    <property type="term" value="P:rescue of stalled ribosome"/>
    <property type="evidence" value="ECO:0007669"/>
    <property type="project" value="UniProtKB-UniRule"/>
</dbReference>
<accession>A0A1T4NXA4</accession>
<dbReference type="OrthoDB" id="9800507at2"/>
<evidence type="ECO:0000256" key="3">
    <source>
        <dbReference type="ARBA" id="ARBA00022801"/>
    </source>
</evidence>
<proteinExistence type="inferred from homology"/>
<evidence type="ECO:0000256" key="4">
    <source>
        <dbReference type="ARBA" id="ARBA00022884"/>
    </source>
</evidence>
<dbReference type="InterPro" id="IPR001328">
    <property type="entry name" value="Pept_tRNA_hydro"/>
</dbReference>
<dbReference type="FunFam" id="3.40.50.1470:FF:000001">
    <property type="entry name" value="Peptidyl-tRNA hydrolase"/>
    <property type="match status" value="1"/>
</dbReference>
<dbReference type="PROSITE" id="PS01195">
    <property type="entry name" value="PEPT_TRNA_HYDROL_1"/>
    <property type="match status" value="1"/>
</dbReference>
<feature type="binding site" evidence="7">
    <location>
        <position position="64"/>
    </location>
    <ligand>
        <name>tRNA</name>
        <dbReference type="ChEBI" id="CHEBI:17843"/>
    </ligand>
</feature>
<comment type="function">
    <text evidence="7">Catalyzes the release of premature peptidyl moieties from peptidyl-tRNA molecules trapped in stalled 50S ribosomal subunits, and thus maintains levels of free tRNAs and 50S ribosomes.</text>
</comment>
<evidence type="ECO:0000256" key="1">
    <source>
        <dbReference type="ARBA" id="ARBA00013260"/>
    </source>
</evidence>
<protein>
    <recommendedName>
        <fullName evidence="6 7">Peptidyl-tRNA hydrolase</fullName>
        <shortName evidence="7">Pth</shortName>
        <ecNumber evidence="1 7">3.1.1.29</ecNumber>
    </recommendedName>
</protein>
<dbReference type="AlphaFoldDB" id="A0A1T4NXA4"/>
<feature type="site" description="Stabilizes the basic form of H active site to accept a proton" evidence="7">
    <location>
        <position position="91"/>
    </location>
</feature>
<dbReference type="PANTHER" id="PTHR17224:SF1">
    <property type="entry name" value="PEPTIDYL-TRNA HYDROLASE"/>
    <property type="match status" value="1"/>
</dbReference>
<keyword evidence="3 7" id="KW-0378">Hydrolase</keyword>
<dbReference type="EMBL" id="FUXL01000003">
    <property type="protein sequence ID" value="SJZ83924.1"/>
    <property type="molecule type" value="Genomic_DNA"/>
</dbReference>
<keyword evidence="2 7" id="KW-0820">tRNA-binding</keyword>
<dbReference type="GO" id="GO:0006515">
    <property type="term" value="P:protein quality control for misfolded or incompletely synthesized proteins"/>
    <property type="evidence" value="ECO:0007669"/>
    <property type="project" value="UniProtKB-UniRule"/>
</dbReference>
<feature type="site" description="Discriminates between blocked and unblocked aminoacyl-tRNA" evidence="7">
    <location>
        <position position="9"/>
    </location>
</feature>
<evidence type="ECO:0000256" key="2">
    <source>
        <dbReference type="ARBA" id="ARBA00022555"/>
    </source>
</evidence>
<evidence type="ECO:0000313" key="11">
    <source>
        <dbReference type="EMBL" id="SJZ83924.1"/>
    </source>
</evidence>